<dbReference type="PANTHER" id="PTHR43268:SF6">
    <property type="entry name" value="THIOSULFATE SULFURTRANSFERASE_RHODANESE-LIKE DOMAIN-CONTAINING PROTEIN 2"/>
    <property type="match status" value="1"/>
</dbReference>
<reference evidence="5" key="1">
    <citation type="submission" date="2012-12" db="EMBL/GenBank/DDBJ databases">
        <authorList>
            <person name="Hellsten U."/>
            <person name="Grimwood J."/>
            <person name="Chapman J.A."/>
            <person name="Shapiro H."/>
            <person name="Aerts A."/>
            <person name="Otillar R.P."/>
            <person name="Terry A.Y."/>
            <person name="Boore J.L."/>
            <person name="Simakov O."/>
            <person name="Marletaz F."/>
            <person name="Cho S.-J."/>
            <person name="Edsinger-Gonzales E."/>
            <person name="Havlak P."/>
            <person name="Kuo D.-H."/>
            <person name="Larsson T."/>
            <person name="Lv J."/>
            <person name="Arendt D."/>
            <person name="Savage R."/>
            <person name="Osoegawa K."/>
            <person name="de Jong P."/>
            <person name="Lindberg D.R."/>
            <person name="Seaver E.C."/>
            <person name="Weisblat D.A."/>
            <person name="Putnam N.H."/>
            <person name="Grigoriev I.V."/>
            <person name="Rokhsar D.S."/>
        </authorList>
    </citation>
    <scope>NUCLEOTIDE SEQUENCE</scope>
    <source>
        <strain evidence="5">I ESC-2004</strain>
    </source>
</reference>
<dbReference type="FunFam" id="3.40.250.10:FF:000022">
    <property type="entry name" value="Thiosulfate sulfurtransferase/rhodanese-like domain-containing protein 2"/>
    <property type="match status" value="1"/>
</dbReference>
<dbReference type="PANTHER" id="PTHR43268">
    <property type="entry name" value="THIOSULFATE SULFURTRANSFERASE/RHODANESE-LIKE DOMAIN-CONTAINING PROTEIN 2"/>
    <property type="match status" value="1"/>
</dbReference>
<dbReference type="STRING" id="283909.R7UF16"/>
<reference evidence="3 5" key="2">
    <citation type="journal article" date="2013" name="Nature">
        <title>Insights into bilaterian evolution from three spiralian genomes.</title>
        <authorList>
            <person name="Simakov O."/>
            <person name="Marletaz F."/>
            <person name="Cho S.J."/>
            <person name="Edsinger-Gonzales E."/>
            <person name="Havlak P."/>
            <person name="Hellsten U."/>
            <person name="Kuo D.H."/>
            <person name="Larsson T."/>
            <person name="Lv J."/>
            <person name="Arendt D."/>
            <person name="Savage R."/>
            <person name="Osoegawa K."/>
            <person name="de Jong P."/>
            <person name="Grimwood J."/>
            <person name="Chapman J.A."/>
            <person name="Shapiro H."/>
            <person name="Aerts A."/>
            <person name="Otillar R.P."/>
            <person name="Terry A.Y."/>
            <person name="Boore J.L."/>
            <person name="Grigoriev I.V."/>
            <person name="Lindberg D.R."/>
            <person name="Seaver E.C."/>
            <person name="Weisblat D.A."/>
            <person name="Putnam N.H."/>
            <person name="Rokhsar D.S."/>
        </authorList>
    </citation>
    <scope>NUCLEOTIDE SEQUENCE</scope>
    <source>
        <strain evidence="3 5">I ESC-2004</strain>
    </source>
</reference>
<protein>
    <recommendedName>
        <fullName evidence="1">Thiosulfate sulfurtransferase/rhodanese-like domain-containing protein 2</fullName>
    </recommendedName>
</protein>
<keyword evidence="5" id="KW-1185">Reference proteome</keyword>
<dbReference type="EMBL" id="KB302197">
    <property type="protein sequence ID" value="ELU04564.1"/>
    <property type="molecule type" value="Genomic_DNA"/>
</dbReference>
<evidence type="ECO:0000313" key="4">
    <source>
        <dbReference type="EnsemblMetazoa" id="CapteP225819"/>
    </source>
</evidence>
<reference evidence="4" key="3">
    <citation type="submission" date="2015-06" db="UniProtKB">
        <authorList>
            <consortium name="EnsemblMetazoa"/>
        </authorList>
    </citation>
    <scope>IDENTIFICATION</scope>
</reference>
<proteinExistence type="predicted"/>
<dbReference type="SUPFAM" id="SSF52821">
    <property type="entry name" value="Rhodanese/Cell cycle control phosphatase"/>
    <property type="match status" value="1"/>
</dbReference>
<evidence type="ECO:0000313" key="3">
    <source>
        <dbReference type="EMBL" id="ELU04564.1"/>
    </source>
</evidence>
<dbReference type="InterPro" id="IPR022111">
    <property type="entry name" value="Rhodanese_C"/>
</dbReference>
<dbReference type="InterPro" id="IPR001763">
    <property type="entry name" value="Rhodanese-like_dom"/>
</dbReference>
<dbReference type="OrthoDB" id="6275821at2759"/>
<dbReference type="InterPro" id="IPR040503">
    <property type="entry name" value="TRHO_N"/>
</dbReference>
<dbReference type="Gene3D" id="3.30.70.100">
    <property type="match status" value="1"/>
</dbReference>
<dbReference type="CDD" id="cd01518">
    <property type="entry name" value="RHOD_YceA"/>
    <property type="match status" value="1"/>
</dbReference>
<dbReference type="Proteomes" id="UP000014760">
    <property type="component" value="Unassembled WGS sequence"/>
</dbReference>
<evidence type="ECO:0000313" key="5">
    <source>
        <dbReference type="Proteomes" id="UP000014760"/>
    </source>
</evidence>
<accession>R7UF16</accession>
<dbReference type="InterPro" id="IPR036873">
    <property type="entry name" value="Rhodanese-like_dom_sf"/>
</dbReference>
<evidence type="ECO:0000256" key="1">
    <source>
        <dbReference type="ARBA" id="ARBA00069711"/>
    </source>
</evidence>
<dbReference type="Pfam" id="PF00581">
    <property type="entry name" value="Rhodanese"/>
    <property type="match status" value="1"/>
</dbReference>
<dbReference type="Pfam" id="PF17773">
    <property type="entry name" value="UPF0176_N"/>
    <property type="match status" value="1"/>
</dbReference>
<dbReference type="InterPro" id="IPR057944">
    <property type="entry name" value="TSTD2_N"/>
</dbReference>
<dbReference type="EMBL" id="AMQN01001384">
    <property type="status" value="NOT_ANNOTATED_CDS"/>
    <property type="molecule type" value="Genomic_DNA"/>
</dbReference>
<dbReference type="AlphaFoldDB" id="R7UF16"/>
<dbReference type="Pfam" id="PF12368">
    <property type="entry name" value="Rhodanese_C"/>
    <property type="match status" value="1"/>
</dbReference>
<dbReference type="HOGENOM" id="CLU_038878_1_0_1"/>
<dbReference type="Pfam" id="PF23949">
    <property type="entry name" value="TSTD2_N"/>
    <property type="match status" value="1"/>
</dbReference>
<dbReference type="SMART" id="SM00450">
    <property type="entry name" value="RHOD"/>
    <property type="match status" value="1"/>
</dbReference>
<evidence type="ECO:0000259" key="2">
    <source>
        <dbReference type="PROSITE" id="PS50206"/>
    </source>
</evidence>
<feature type="domain" description="Rhodanese" evidence="2">
    <location>
        <begin position="250"/>
        <end position="345"/>
    </location>
</feature>
<dbReference type="Gene3D" id="3.40.250.10">
    <property type="entry name" value="Rhodanese-like domain"/>
    <property type="match status" value="1"/>
</dbReference>
<dbReference type="InterPro" id="IPR020936">
    <property type="entry name" value="TrhO"/>
</dbReference>
<gene>
    <name evidence="3" type="ORF">CAPTEDRAFT_225819</name>
</gene>
<sequence>MATKDKQVQKFIRRMAFSKLVDLKKTPRHSEWTCCGEVYQKLGDLHKHLAQMHARDIEDILLSDTLLLQAKWKAVRSKISEEVSEPASVDSNSLPVSYSEHDEYPWLPLKSNTDRGTGATVLLFYKYTDLTDPHHVCEWQRVLCKRLNLTGKIRIAKEGINATVAGTTCDTEAYKTAFMAHSFFNDMTVEEFKESPASGNGVFPDGLKVGVYQEICPMGVDPSKLTVDKTAVHLAPDEFHEAIDKHISSEEKDSIVVDCRNFYESKIGRFSGALAPNIRKFSYWPEYVDKNLEMFRNKDVYMYCTGGIRCERGSAYLNEKGICKNVFQLQGGIHKYIEQFPEGHYRGKLFVFDNRYTIQSNEDVLSECIYCGSLWDKYEPCRTEGCYQLVLSCEECRQKGHDRCCTSCHVDGVGKKEQCTCTETRERIPLDVNSGK</sequence>
<dbReference type="EnsemblMetazoa" id="CapteT225819">
    <property type="protein sequence ID" value="CapteP225819"/>
    <property type="gene ID" value="CapteG225819"/>
</dbReference>
<dbReference type="OMA" id="GNCWGFW"/>
<dbReference type="PROSITE" id="PS50206">
    <property type="entry name" value="RHODANESE_3"/>
    <property type="match status" value="1"/>
</dbReference>
<name>R7UF16_CAPTE</name>
<organism evidence="3">
    <name type="scientific">Capitella teleta</name>
    <name type="common">Polychaete worm</name>
    <dbReference type="NCBI Taxonomy" id="283909"/>
    <lineage>
        <taxon>Eukaryota</taxon>
        <taxon>Metazoa</taxon>
        <taxon>Spiralia</taxon>
        <taxon>Lophotrochozoa</taxon>
        <taxon>Annelida</taxon>
        <taxon>Polychaeta</taxon>
        <taxon>Sedentaria</taxon>
        <taxon>Scolecida</taxon>
        <taxon>Capitellidae</taxon>
        <taxon>Capitella</taxon>
    </lineage>
</organism>